<sequence length="312" mass="35960">MQVDRATSNSRNAEDAANQIKSRRDKPTNKSASDLTIVGKDNKATTAPSKDGEGQSTSLNNFRETLKDVLEEITSLEVNTMIVGNIPMKKFDANEFYRQLTDNIKYKTEEGLQDVKESLLDRSTQLKQKGFSLPQQTSTPLLPKEAAIIEEYRAELTHYNQDLEIYKEAEFIFNERKNSLDQSEKEKFLLEESCYIELSRQLRKLELKTDAKGNVIIDGQAIRYFRKMWEFEQSVLNGDRIYAQTRFALDGDLTNRFVDDLFMPSKSKIDPKMTQLIFDLHRQGVENAQKQWSGLIETCVNLVKSLMPFRSK</sequence>
<reference evidence="2 3" key="1">
    <citation type="submission" date="2020-03" db="EMBL/GenBank/DDBJ databases">
        <title>Draft Genome Sequence of 2-Methylisoborneol Producing Pseudanabaena yagii Strain GIHE-NHR1 Isolated from North Han River in South Korea.</title>
        <authorList>
            <person name="Jeong J."/>
        </authorList>
    </citation>
    <scope>NUCLEOTIDE SEQUENCE [LARGE SCALE GENOMIC DNA]</scope>
    <source>
        <strain evidence="2 3">GIHE-NHR1</strain>
    </source>
</reference>
<name>A0ABX1LQW0_9CYAN</name>
<gene>
    <name evidence="2" type="ORF">HC246_10855</name>
</gene>
<accession>A0ABX1LQW0</accession>
<feature type="compositionally biased region" description="Polar residues" evidence="1">
    <location>
        <begin position="1"/>
        <end position="11"/>
    </location>
</feature>
<evidence type="ECO:0000313" key="3">
    <source>
        <dbReference type="Proteomes" id="UP000738376"/>
    </source>
</evidence>
<feature type="compositionally biased region" description="Polar residues" evidence="1">
    <location>
        <begin position="44"/>
        <end position="60"/>
    </location>
</feature>
<proteinExistence type="predicted"/>
<evidence type="ECO:0000256" key="1">
    <source>
        <dbReference type="SAM" id="MobiDB-lite"/>
    </source>
</evidence>
<keyword evidence="3" id="KW-1185">Reference proteome</keyword>
<feature type="region of interest" description="Disordered" evidence="1">
    <location>
        <begin position="1"/>
        <end position="60"/>
    </location>
</feature>
<dbReference type="EMBL" id="JAAVJL010000001">
    <property type="protein sequence ID" value="NMF58503.1"/>
    <property type="molecule type" value="Genomic_DNA"/>
</dbReference>
<evidence type="ECO:0000313" key="2">
    <source>
        <dbReference type="EMBL" id="NMF58503.1"/>
    </source>
</evidence>
<dbReference type="Proteomes" id="UP000738376">
    <property type="component" value="Unassembled WGS sequence"/>
</dbReference>
<protein>
    <submittedName>
        <fullName evidence="2">Uncharacterized protein</fullName>
    </submittedName>
</protein>
<comment type="caution">
    <text evidence="2">The sequence shown here is derived from an EMBL/GenBank/DDBJ whole genome shotgun (WGS) entry which is preliminary data.</text>
</comment>
<dbReference type="RefSeq" id="WP_169363401.1">
    <property type="nucleotide sequence ID" value="NZ_JAAVJL010000001.1"/>
</dbReference>
<organism evidence="2 3">
    <name type="scientific">Pseudanabaena yagii GIHE-NHR1</name>
    <dbReference type="NCBI Taxonomy" id="2722753"/>
    <lineage>
        <taxon>Bacteria</taxon>
        <taxon>Bacillati</taxon>
        <taxon>Cyanobacteriota</taxon>
        <taxon>Cyanophyceae</taxon>
        <taxon>Pseudanabaenales</taxon>
        <taxon>Pseudanabaenaceae</taxon>
        <taxon>Pseudanabaena</taxon>
        <taxon>Pseudanabaena yagii</taxon>
    </lineage>
</organism>